<name>A0A4W3JKX4_CALMI</name>
<dbReference type="PANTHER" id="PTHR22692:SF16">
    <property type="entry name" value="MYOSIN XVB"/>
    <property type="match status" value="1"/>
</dbReference>
<dbReference type="Gene3D" id="1.20.5.190">
    <property type="match status" value="1"/>
</dbReference>
<reference evidence="3" key="4">
    <citation type="submission" date="2025-08" db="UniProtKB">
        <authorList>
            <consortium name="Ensembl"/>
        </authorList>
    </citation>
    <scope>IDENTIFICATION</scope>
</reference>
<dbReference type="InParanoid" id="A0A4W3JKX4"/>
<keyword evidence="1" id="KW-0505">Motor protein</keyword>
<dbReference type="InterPro" id="IPR051567">
    <property type="entry name" value="Unconventional_Myosin_ATPase"/>
</dbReference>
<dbReference type="Ensembl" id="ENSCMIT00000043829.1">
    <property type="protein sequence ID" value="ENSCMIP00000043207.1"/>
    <property type="gene ID" value="ENSCMIG00000017932.1"/>
</dbReference>
<dbReference type="PANTHER" id="PTHR22692">
    <property type="entry name" value="MYOSIN VII, XV"/>
    <property type="match status" value="1"/>
</dbReference>
<sequence>SYRYNVLLRSNKEYPSNSELCTAVLEKVVESAADDYQIGVSKIFLKKTIFTQLESCRMQTQSWAALTIQKNIRGFITRRNFQYFKEKTVVIQSHIRGHQARLESQ</sequence>
<protein>
    <recommendedName>
        <fullName evidence="2">Myosin motor domain-containing protein</fullName>
    </recommendedName>
</protein>
<reference evidence="4" key="3">
    <citation type="journal article" date="2014" name="Nature">
        <title>Elephant shark genome provides unique insights into gnathostome evolution.</title>
        <authorList>
            <consortium name="International Elephant Shark Genome Sequencing Consortium"/>
            <person name="Venkatesh B."/>
            <person name="Lee A.P."/>
            <person name="Ravi V."/>
            <person name="Maurya A.K."/>
            <person name="Lian M.M."/>
            <person name="Swann J.B."/>
            <person name="Ohta Y."/>
            <person name="Flajnik M.F."/>
            <person name="Sutoh Y."/>
            <person name="Kasahara M."/>
            <person name="Hoon S."/>
            <person name="Gangu V."/>
            <person name="Roy S.W."/>
            <person name="Irimia M."/>
            <person name="Korzh V."/>
            <person name="Kondrychyn I."/>
            <person name="Lim Z.W."/>
            <person name="Tay B.H."/>
            <person name="Tohari S."/>
            <person name="Kong K.W."/>
            <person name="Ho S."/>
            <person name="Lorente-Galdos B."/>
            <person name="Quilez J."/>
            <person name="Marques-Bonet T."/>
            <person name="Raney B.J."/>
            <person name="Ingham P.W."/>
            <person name="Tay A."/>
            <person name="Hillier L.W."/>
            <person name="Minx P."/>
            <person name="Boehm T."/>
            <person name="Wilson R.K."/>
            <person name="Brenner S."/>
            <person name="Warren W.C."/>
        </authorList>
    </citation>
    <scope>NUCLEOTIDE SEQUENCE [LARGE SCALE GENOMIC DNA]</scope>
</reference>
<evidence type="ECO:0000313" key="3">
    <source>
        <dbReference type="Ensembl" id="ENSCMIP00000043207.1"/>
    </source>
</evidence>
<reference evidence="4" key="1">
    <citation type="journal article" date="2006" name="Science">
        <title>Ancient noncoding elements conserved in the human genome.</title>
        <authorList>
            <person name="Venkatesh B."/>
            <person name="Kirkness E.F."/>
            <person name="Loh Y.H."/>
            <person name="Halpern A.L."/>
            <person name="Lee A.P."/>
            <person name="Johnson J."/>
            <person name="Dandona N."/>
            <person name="Viswanathan L.D."/>
            <person name="Tay A."/>
            <person name="Venter J.C."/>
            <person name="Strausberg R.L."/>
            <person name="Brenner S."/>
        </authorList>
    </citation>
    <scope>NUCLEOTIDE SEQUENCE [LARGE SCALE GENOMIC DNA]</scope>
</reference>
<evidence type="ECO:0000259" key="2">
    <source>
        <dbReference type="PROSITE" id="PS51456"/>
    </source>
</evidence>
<dbReference type="GO" id="GO:0005524">
    <property type="term" value="F:ATP binding"/>
    <property type="evidence" value="ECO:0007669"/>
    <property type="project" value="InterPro"/>
</dbReference>
<organism evidence="3 4">
    <name type="scientific">Callorhinchus milii</name>
    <name type="common">Ghost shark</name>
    <dbReference type="NCBI Taxonomy" id="7868"/>
    <lineage>
        <taxon>Eukaryota</taxon>
        <taxon>Metazoa</taxon>
        <taxon>Chordata</taxon>
        <taxon>Craniata</taxon>
        <taxon>Vertebrata</taxon>
        <taxon>Chondrichthyes</taxon>
        <taxon>Holocephali</taxon>
        <taxon>Chimaeriformes</taxon>
        <taxon>Callorhinchidae</taxon>
        <taxon>Callorhinchus</taxon>
    </lineage>
</organism>
<comment type="caution">
    <text evidence="1">Lacks conserved residue(s) required for the propagation of feature annotation.</text>
</comment>
<dbReference type="PROSITE" id="PS51456">
    <property type="entry name" value="MYOSIN_MOTOR"/>
    <property type="match status" value="1"/>
</dbReference>
<reference evidence="3" key="5">
    <citation type="submission" date="2025-09" db="UniProtKB">
        <authorList>
            <consortium name="Ensembl"/>
        </authorList>
    </citation>
    <scope>IDENTIFICATION</scope>
</reference>
<keyword evidence="1" id="KW-0009">Actin-binding</keyword>
<keyword evidence="1" id="KW-0518">Myosin</keyword>
<dbReference type="Gene3D" id="6.20.240.20">
    <property type="match status" value="1"/>
</dbReference>
<dbReference type="InterPro" id="IPR001609">
    <property type="entry name" value="Myosin_head_motor_dom-like"/>
</dbReference>
<dbReference type="InterPro" id="IPR027417">
    <property type="entry name" value="P-loop_NTPase"/>
</dbReference>
<dbReference type="Pfam" id="PF00612">
    <property type="entry name" value="IQ"/>
    <property type="match status" value="2"/>
</dbReference>
<evidence type="ECO:0000256" key="1">
    <source>
        <dbReference type="PROSITE-ProRule" id="PRU00782"/>
    </source>
</evidence>
<evidence type="ECO:0000313" key="4">
    <source>
        <dbReference type="Proteomes" id="UP000314986"/>
    </source>
</evidence>
<reference evidence="4" key="2">
    <citation type="journal article" date="2007" name="PLoS Biol.">
        <title>Survey sequencing and comparative analysis of the elephant shark (Callorhinchus milii) genome.</title>
        <authorList>
            <person name="Venkatesh B."/>
            <person name="Kirkness E.F."/>
            <person name="Loh Y.H."/>
            <person name="Halpern A.L."/>
            <person name="Lee A.P."/>
            <person name="Johnson J."/>
            <person name="Dandona N."/>
            <person name="Viswanathan L.D."/>
            <person name="Tay A."/>
            <person name="Venter J.C."/>
            <person name="Strausberg R.L."/>
            <person name="Brenner S."/>
        </authorList>
    </citation>
    <scope>NUCLEOTIDE SEQUENCE [LARGE SCALE GENOMIC DNA]</scope>
</reference>
<dbReference type="GO" id="GO:0003774">
    <property type="term" value="F:cytoskeletal motor activity"/>
    <property type="evidence" value="ECO:0007669"/>
    <property type="project" value="InterPro"/>
</dbReference>
<dbReference type="Proteomes" id="UP000314986">
    <property type="component" value="Unassembled WGS sequence"/>
</dbReference>
<dbReference type="OMA" id="GHQARLE"/>
<dbReference type="SMART" id="SM00015">
    <property type="entry name" value="IQ"/>
    <property type="match status" value="2"/>
</dbReference>
<dbReference type="GO" id="GO:0003779">
    <property type="term" value="F:actin binding"/>
    <property type="evidence" value="ECO:0007669"/>
    <property type="project" value="UniProtKB-KW"/>
</dbReference>
<keyword evidence="4" id="KW-1185">Reference proteome</keyword>
<dbReference type="InterPro" id="IPR000048">
    <property type="entry name" value="IQ_motif_EF-hand-BS"/>
</dbReference>
<dbReference type="PROSITE" id="PS50096">
    <property type="entry name" value="IQ"/>
    <property type="match status" value="2"/>
</dbReference>
<proteinExistence type="inferred from homology"/>
<accession>A0A4W3JKX4</accession>
<feature type="domain" description="Myosin motor" evidence="2">
    <location>
        <begin position="1"/>
        <end position="58"/>
    </location>
</feature>
<dbReference type="AlphaFoldDB" id="A0A4W3JKX4"/>
<comment type="similarity">
    <text evidence="1">Belongs to the TRAFAC class myosin-kinesin ATPase superfamily. Myosin family.</text>
</comment>
<dbReference type="SUPFAM" id="SSF52540">
    <property type="entry name" value="P-loop containing nucleoside triphosphate hydrolases"/>
    <property type="match status" value="1"/>
</dbReference>
<dbReference type="GO" id="GO:0016459">
    <property type="term" value="C:myosin complex"/>
    <property type="evidence" value="ECO:0007669"/>
    <property type="project" value="UniProtKB-KW"/>
</dbReference>